<dbReference type="HOGENOM" id="CLU_2135188_0_0_1"/>
<gene>
    <name evidence="1" type="ORF">CY34DRAFT_392536</name>
</gene>
<proteinExistence type="predicted"/>
<reference evidence="1 2" key="1">
    <citation type="submission" date="2014-04" db="EMBL/GenBank/DDBJ databases">
        <authorList>
            <consortium name="DOE Joint Genome Institute"/>
            <person name="Kuo A."/>
            <person name="Ruytinx J."/>
            <person name="Rineau F."/>
            <person name="Colpaert J."/>
            <person name="Kohler A."/>
            <person name="Nagy L.G."/>
            <person name="Floudas D."/>
            <person name="Copeland A."/>
            <person name="Barry K.W."/>
            <person name="Cichocki N."/>
            <person name="Veneault-Fourrey C."/>
            <person name="LaButti K."/>
            <person name="Lindquist E.A."/>
            <person name="Lipzen A."/>
            <person name="Lundell T."/>
            <person name="Morin E."/>
            <person name="Murat C."/>
            <person name="Sun H."/>
            <person name="Tunlid A."/>
            <person name="Henrissat B."/>
            <person name="Grigoriev I.V."/>
            <person name="Hibbett D.S."/>
            <person name="Martin F."/>
            <person name="Nordberg H.P."/>
            <person name="Cantor M.N."/>
            <person name="Hua S.X."/>
        </authorList>
    </citation>
    <scope>NUCLEOTIDE SEQUENCE [LARGE SCALE GENOMIC DNA]</scope>
    <source>
        <strain evidence="1 2">UH-Slu-Lm8-n1</strain>
    </source>
</reference>
<organism evidence="1 2">
    <name type="scientific">Suillus luteus UH-Slu-Lm8-n1</name>
    <dbReference type="NCBI Taxonomy" id="930992"/>
    <lineage>
        <taxon>Eukaryota</taxon>
        <taxon>Fungi</taxon>
        <taxon>Dikarya</taxon>
        <taxon>Basidiomycota</taxon>
        <taxon>Agaricomycotina</taxon>
        <taxon>Agaricomycetes</taxon>
        <taxon>Agaricomycetidae</taxon>
        <taxon>Boletales</taxon>
        <taxon>Suillineae</taxon>
        <taxon>Suillaceae</taxon>
        <taxon>Suillus</taxon>
    </lineage>
</organism>
<evidence type="ECO:0000313" key="1">
    <source>
        <dbReference type="EMBL" id="KIK46618.1"/>
    </source>
</evidence>
<evidence type="ECO:0000313" key="2">
    <source>
        <dbReference type="Proteomes" id="UP000054485"/>
    </source>
</evidence>
<dbReference type="AlphaFoldDB" id="A0A0D0BU83"/>
<sequence length="113" mass="12966">MTVYKYSEGRFQRLVSTKALAWNACMIMIDFRAAESPCSWVDHIRGADAPHGKFHLILTVTDQLVLGIRVQTLRHCHQQKCHRRVRPVAALYGLQTPNRMQTVCKGLHHVCKN</sequence>
<dbReference type="Proteomes" id="UP000054485">
    <property type="component" value="Unassembled WGS sequence"/>
</dbReference>
<accession>A0A0D0BU83</accession>
<reference evidence="2" key="2">
    <citation type="submission" date="2015-01" db="EMBL/GenBank/DDBJ databases">
        <title>Evolutionary Origins and Diversification of the Mycorrhizal Mutualists.</title>
        <authorList>
            <consortium name="DOE Joint Genome Institute"/>
            <consortium name="Mycorrhizal Genomics Consortium"/>
            <person name="Kohler A."/>
            <person name="Kuo A."/>
            <person name="Nagy L.G."/>
            <person name="Floudas D."/>
            <person name="Copeland A."/>
            <person name="Barry K.W."/>
            <person name="Cichocki N."/>
            <person name="Veneault-Fourrey C."/>
            <person name="LaButti K."/>
            <person name="Lindquist E.A."/>
            <person name="Lipzen A."/>
            <person name="Lundell T."/>
            <person name="Morin E."/>
            <person name="Murat C."/>
            <person name="Riley R."/>
            <person name="Ohm R."/>
            <person name="Sun H."/>
            <person name="Tunlid A."/>
            <person name="Henrissat B."/>
            <person name="Grigoriev I.V."/>
            <person name="Hibbett D.S."/>
            <person name="Martin F."/>
        </authorList>
    </citation>
    <scope>NUCLEOTIDE SEQUENCE [LARGE SCALE GENOMIC DNA]</scope>
    <source>
        <strain evidence="2">UH-Slu-Lm8-n1</strain>
    </source>
</reference>
<dbReference type="InParanoid" id="A0A0D0BU83"/>
<name>A0A0D0BU83_9AGAM</name>
<keyword evidence="2" id="KW-1185">Reference proteome</keyword>
<dbReference type="EMBL" id="KN835157">
    <property type="protein sequence ID" value="KIK46618.1"/>
    <property type="molecule type" value="Genomic_DNA"/>
</dbReference>
<protein>
    <submittedName>
        <fullName evidence="1">Uncharacterized protein</fullName>
    </submittedName>
</protein>